<reference evidence="1 2" key="1">
    <citation type="submission" date="2016-02" db="EMBL/GenBank/DDBJ databases">
        <title>Anaerosporomusa subterraneum gen. nov., sp. nov., a spore-forming obligate anaerobe isolated from saprolite.</title>
        <authorList>
            <person name="Choi J.K."/>
            <person name="Shah M."/>
            <person name="Yee N."/>
        </authorList>
    </citation>
    <scope>NUCLEOTIDE SEQUENCE [LARGE SCALE GENOMIC DNA]</scope>
    <source>
        <strain evidence="1 2">RU4</strain>
    </source>
</reference>
<comment type="caution">
    <text evidence="1">The sequence shown here is derived from an EMBL/GenBank/DDBJ whole genome shotgun (WGS) entry which is preliminary data.</text>
</comment>
<keyword evidence="2" id="KW-1185">Reference proteome</keyword>
<dbReference type="Proteomes" id="UP000076268">
    <property type="component" value="Unassembled WGS sequence"/>
</dbReference>
<dbReference type="STRING" id="1794912.AXX12_13850"/>
<organism evidence="1 2">
    <name type="scientific">Anaerosporomusa subterranea</name>
    <dbReference type="NCBI Taxonomy" id="1794912"/>
    <lineage>
        <taxon>Bacteria</taxon>
        <taxon>Bacillati</taxon>
        <taxon>Bacillota</taxon>
        <taxon>Negativicutes</taxon>
        <taxon>Acetonemataceae</taxon>
        <taxon>Anaerosporomusa</taxon>
    </lineage>
</organism>
<accession>A0A154BNB5</accession>
<evidence type="ECO:0000313" key="1">
    <source>
        <dbReference type="EMBL" id="KYZ75429.1"/>
    </source>
</evidence>
<proteinExistence type="predicted"/>
<gene>
    <name evidence="1" type="ORF">AXX12_13850</name>
</gene>
<evidence type="ECO:0000313" key="2">
    <source>
        <dbReference type="Proteomes" id="UP000076268"/>
    </source>
</evidence>
<dbReference type="AlphaFoldDB" id="A0A154BNB5"/>
<name>A0A154BNB5_ANASB</name>
<sequence length="100" mass="11910">MLLDYKCYPMWVYNEQGELIKNDLIDELKGEKAIEELLNEVQSTYESLFIDNKIEFRYKGFADEVKKKEFLSQLAQVIQLIELKVGNSYKIENKVNFDEF</sequence>
<dbReference type="EMBL" id="LSGP01000025">
    <property type="protein sequence ID" value="KYZ75429.1"/>
    <property type="molecule type" value="Genomic_DNA"/>
</dbReference>
<protein>
    <submittedName>
        <fullName evidence="1">Uncharacterized protein</fullName>
    </submittedName>
</protein>